<dbReference type="EMBL" id="JAFLWD010000003">
    <property type="protein sequence ID" value="MBO0439015.1"/>
    <property type="molecule type" value="Genomic_DNA"/>
</dbReference>
<dbReference type="RefSeq" id="WP_207111124.1">
    <property type="nucleotide sequence ID" value="NZ_JAFLWD010000003.1"/>
</dbReference>
<gene>
    <name evidence="7" type="ORF">JZO69_01390</name>
</gene>
<dbReference type="InterPro" id="IPR007197">
    <property type="entry name" value="rSAM"/>
</dbReference>
<evidence type="ECO:0000256" key="3">
    <source>
        <dbReference type="ARBA" id="ARBA00022723"/>
    </source>
</evidence>
<dbReference type="PANTHER" id="PTHR13932">
    <property type="entry name" value="COPROPORPHYRINIGEN III OXIDASE"/>
    <property type="match status" value="1"/>
</dbReference>
<evidence type="ECO:0000313" key="7">
    <source>
        <dbReference type="EMBL" id="MBO0439015.1"/>
    </source>
</evidence>
<dbReference type="InterPro" id="IPR013785">
    <property type="entry name" value="Aldolase_TIM"/>
</dbReference>
<keyword evidence="5" id="KW-0411">Iron-sulfur</keyword>
<keyword evidence="8" id="KW-1185">Reference proteome</keyword>
<sequence length="454" mass="52611">MNKYSSSEILDYDKRGDCYTWCYPLDLSNFNTQNIWSQNEQIPKLSDTLTLYVHIPYCKFICSMCPFTHEKLDQRELDEYVEMLIKEISTYSHHKISKESIVTSIYFGGGTASLLSPYHVEKILSVINWSYNLASNCEITLECHPNTVDNKYLEQIKDSGINRVSFGIQSFQKENIEKLGLLQIPEKNIKVISDALGVGFNTVACDIMYNLPEQSIDNLRKDLEMAVDLGIQGLSVYALDPEVRQLKSIQQIKEQQKIEKEMFYYINTFLTNNDFVHVAQPDYSKKGHENRQIRDLWGAAQSYNLSFGAGAFSESFNGFTWANIHDPKKYIELMKSNKMPILMGKQWDINDAMSRYLVLGARCLTIPLDVYQNTFGIGLDQTFKYEITRLEELGYVKLTTDSLEITKEGMYYIDNISKTFFSFSNRGLSQFWGCSLRDKLPERFYEFEEESHKV</sequence>
<dbReference type="SFLD" id="SFLDS00029">
    <property type="entry name" value="Radical_SAM"/>
    <property type="match status" value="1"/>
</dbReference>
<evidence type="ECO:0000259" key="6">
    <source>
        <dbReference type="PROSITE" id="PS51918"/>
    </source>
</evidence>
<accession>A0ABS3GV25</accession>
<dbReference type="PANTHER" id="PTHR13932:SF5">
    <property type="entry name" value="RADICAL S-ADENOSYL METHIONINE DOMAIN-CONTAINING PROTEIN 1, MITOCHONDRIAL"/>
    <property type="match status" value="1"/>
</dbReference>
<evidence type="ECO:0000313" key="8">
    <source>
        <dbReference type="Proteomes" id="UP000664632"/>
    </source>
</evidence>
<organism evidence="7 8">
    <name type="scientific">Candidatus Enterococcus ikei</name>
    <dbReference type="NCBI Taxonomy" id="2815326"/>
    <lineage>
        <taxon>Bacteria</taxon>
        <taxon>Bacillati</taxon>
        <taxon>Bacillota</taxon>
        <taxon>Bacilli</taxon>
        <taxon>Lactobacillales</taxon>
        <taxon>Enterococcaceae</taxon>
        <taxon>Enterococcus</taxon>
    </lineage>
</organism>
<dbReference type="SMART" id="SM00729">
    <property type="entry name" value="Elp3"/>
    <property type="match status" value="1"/>
</dbReference>
<protein>
    <recommendedName>
        <fullName evidence="1">Heme chaperone HemW</fullName>
    </recommendedName>
</protein>
<dbReference type="Pfam" id="PF04055">
    <property type="entry name" value="Radical_SAM"/>
    <property type="match status" value="1"/>
</dbReference>
<reference evidence="7 8" key="1">
    <citation type="submission" date="2021-03" db="EMBL/GenBank/DDBJ databases">
        <title>Enterococcal diversity collection.</title>
        <authorList>
            <person name="Gilmore M.S."/>
            <person name="Schwartzman J."/>
            <person name="Van Tyne D."/>
            <person name="Martin M."/>
            <person name="Earl A.M."/>
            <person name="Manson A.L."/>
            <person name="Straub T."/>
            <person name="Salamzade R."/>
            <person name="Saavedra J."/>
            <person name="Lebreton F."/>
            <person name="Prichula J."/>
            <person name="Schaufler K."/>
            <person name="Gaca A."/>
            <person name="Sgardioli B."/>
            <person name="Wagenaar J."/>
            <person name="Strong T."/>
        </authorList>
    </citation>
    <scope>NUCLEOTIDE SEQUENCE [LARGE SCALE GENOMIC DNA]</scope>
    <source>
        <strain evidence="7 8">DIV0869a</strain>
    </source>
</reference>
<dbReference type="Pfam" id="PF06969">
    <property type="entry name" value="HemN_C"/>
    <property type="match status" value="1"/>
</dbReference>
<dbReference type="SFLD" id="SFLDG01065">
    <property type="entry name" value="anaerobic_coproporphyrinogen-I"/>
    <property type="match status" value="1"/>
</dbReference>
<evidence type="ECO:0000256" key="2">
    <source>
        <dbReference type="ARBA" id="ARBA00022691"/>
    </source>
</evidence>
<evidence type="ECO:0000256" key="4">
    <source>
        <dbReference type="ARBA" id="ARBA00023004"/>
    </source>
</evidence>
<keyword evidence="4" id="KW-0408">Iron</keyword>
<comment type="caution">
    <text evidence="7">The sequence shown here is derived from an EMBL/GenBank/DDBJ whole genome shotgun (WGS) entry which is preliminary data.</text>
</comment>
<dbReference type="InterPro" id="IPR010723">
    <property type="entry name" value="HemN_C"/>
</dbReference>
<dbReference type="SUPFAM" id="SSF102114">
    <property type="entry name" value="Radical SAM enzymes"/>
    <property type="match status" value="1"/>
</dbReference>
<dbReference type="InterPro" id="IPR006638">
    <property type="entry name" value="Elp3/MiaA/NifB-like_rSAM"/>
</dbReference>
<keyword evidence="2" id="KW-0949">S-adenosyl-L-methionine</keyword>
<keyword evidence="3" id="KW-0479">Metal-binding</keyword>
<dbReference type="CDD" id="cd01335">
    <property type="entry name" value="Radical_SAM"/>
    <property type="match status" value="1"/>
</dbReference>
<evidence type="ECO:0000256" key="1">
    <source>
        <dbReference type="ARBA" id="ARBA00017228"/>
    </source>
</evidence>
<dbReference type="PROSITE" id="PS51918">
    <property type="entry name" value="RADICAL_SAM"/>
    <property type="match status" value="1"/>
</dbReference>
<dbReference type="Gene3D" id="3.20.20.70">
    <property type="entry name" value="Aldolase class I"/>
    <property type="match status" value="1"/>
</dbReference>
<name>A0ABS3GV25_9ENTE</name>
<dbReference type="InterPro" id="IPR058240">
    <property type="entry name" value="rSAM_sf"/>
</dbReference>
<dbReference type="InterPro" id="IPR034505">
    <property type="entry name" value="Coproporphyrinogen-III_oxidase"/>
</dbReference>
<proteinExistence type="predicted"/>
<feature type="domain" description="Radical SAM core" evidence="6">
    <location>
        <begin position="43"/>
        <end position="276"/>
    </location>
</feature>
<evidence type="ECO:0000256" key="5">
    <source>
        <dbReference type="ARBA" id="ARBA00023014"/>
    </source>
</evidence>
<dbReference type="Proteomes" id="UP000664632">
    <property type="component" value="Unassembled WGS sequence"/>
</dbReference>